<sequence length="435" mass="49226">MATTIPAFPQELIDMVVDAIGHDDQNLNPSQVQDRTRLLTSFALASRSLRERAHNHLFRSVNIINDPEESRARSFCALLGENPRLVSRITSFTVLFVKVGSDSGPLSFIFRTIFRDGINQAPCSLSIKFYTVGRFNRTFGILEVERALFKLCHKPRLISLTIQNHPYFPTNFLKHTCIKHLSLYGTHIGAPLPEEIFSSTKDRGDVVYLESLVYRRSTAPILQLLDHTANRSTPPTVVFSRLKRLDFSVIYGAEEIMEGKGDITIMAKKSLEELVVDLSRENRDVKPIPLHELPVLRKLSLRVCSSKNIFSSVAMSLAMQQCRPALRDITLRFPLLVDSDQGSNCNELLHAKLQKLHCDLTDVLLSSPDFDELGSLTFHMAIRSKLYNRDEETDYVSIIREHFPSIAAKGGLDFVVTVHSLGTTEWTRWRGANPY</sequence>
<name>A0A8H4R387_9AGAR</name>
<proteinExistence type="predicted"/>
<keyword evidence="2" id="KW-1185">Reference proteome</keyword>
<accession>A0A8H4R387</accession>
<protein>
    <submittedName>
        <fullName evidence="1">Uncharacterized protein</fullName>
    </submittedName>
</protein>
<dbReference type="EMBL" id="JAACJL010000006">
    <property type="protein sequence ID" value="KAF4621603.1"/>
    <property type="molecule type" value="Genomic_DNA"/>
</dbReference>
<evidence type="ECO:0000313" key="1">
    <source>
        <dbReference type="EMBL" id="KAF4621603.1"/>
    </source>
</evidence>
<dbReference type="Proteomes" id="UP000521872">
    <property type="component" value="Unassembled WGS sequence"/>
</dbReference>
<gene>
    <name evidence="1" type="ORF">D9613_012576</name>
</gene>
<organism evidence="1 2">
    <name type="scientific">Agrocybe pediades</name>
    <dbReference type="NCBI Taxonomy" id="84607"/>
    <lineage>
        <taxon>Eukaryota</taxon>
        <taxon>Fungi</taxon>
        <taxon>Dikarya</taxon>
        <taxon>Basidiomycota</taxon>
        <taxon>Agaricomycotina</taxon>
        <taxon>Agaricomycetes</taxon>
        <taxon>Agaricomycetidae</taxon>
        <taxon>Agaricales</taxon>
        <taxon>Agaricineae</taxon>
        <taxon>Strophariaceae</taxon>
        <taxon>Agrocybe</taxon>
    </lineage>
</organism>
<evidence type="ECO:0000313" key="2">
    <source>
        <dbReference type="Proteomes" id="UP000521872"/>
    </source>
</evidence>
<reference evidence="1 2" key="1">
    <citation type="submission" date="2019-12" db="EMBL/GenBank/DDBJ databases">
        <authorList>
            <person name="Floudas D."/>
            <person name="Bentzer J."/>
            <person name="Ahren D."/>
            <person name="Johansson T."/>
            <person name="Persson P."/>
            <person name="Tunlid A."/>
        </authorList>
    </citation>
    <scope>NUCLEOTIDE SEQUENCE [LARGE SCALE GENOMIC DNA]</scope>
    <source>
        <strain evidence="1 2">CBS 102.39</strain>
    </source>
</reference>
<comment type="caution">
    <text evidence="1">The sequence shown here is derived from an EMBL/GenBank/DDBJ whole genome shotgun (WGS) entry which is preliminary data.</text>
</comment>
<dbReference type="SUPFAM" id="SSF52047">
    <property type="entry name" value="RNI-like"/>
    <property type="match status" value="1"/>
</dbReference>
<dbReference type="AlphaFoldDB" id="A0A8H4R387"/>